<dbReference type="Pfam" id="PF05899">
    <property type="entry name" value="Cupin_3"/>
    <property type="match status" value="1"/>
</dbReference>
<evidence type="ECO:0000259" key="2">
    <source>
        <dbReference type="Pfam" id="PF05899"/>
    </source>
</evidence>
<dbReference type="InterPro" id="IPR014710">
    <property type="entry name" value="RmlC-like_jellyroll"/>
</dbReference>
<evidence type="ECO:0000313" key="4">
    <source>
        <dbReference type="Proteomes" id="UP000610303"/>
    </source>
</evidence>
<dbReference type="AlphaFoldDB" id="A0A918FEI5"/>
<gene>
    <name evidence="3" type="ORF">GCM10010196_24830</name>
</gene>
<dbReference type="RefSeq" id="WP_189085665.1">
    <property type="nucleotide sequence ID" value="NZ_BMRJ01000002.1"/>
</dbReference>
<feature type="compositionally biased region" description="Low complexity" evidence="1">
    <location>
        <begin position="1"/>
        <end position="20"/>
    </location>
</feature>
<protein>
    <submittedName>
        <fullName evidence="3">Cupin</fullName>
    </submittedName>
</protein>
<comment type="caution">
    <text evidence="3">The sequence shown here is derived from an EMBL/GenBank/DDBJ whole genome shotgun (WGS) entry which is preliminary data.</text>
</comment>
<name>A0A918FEI5_AGRME</name>
<dbReference type="EMBL" id="BMRJ01000002">
    <property type="protein sequence ID" value="GGR29849.1"/>
    <property type="molecule type" value="Genomic_DNA"/>
</dbReference>
<reference evidence="3" key="2">
    <citation type="submission" date="2020-09" db="EMBL/GenBank/DDBJ databases">
        <authorList>
            <person name="Sun Q."/>
            <person name="Ohkuma M."/>
        </authorList>
    </citation>
    <scope>NUCLEOTIDE SEQUENCE</scope>
    <source>
        <strain evidence="3">JCM 3346</strain>
    </source>
</reference>
<dbReference type="Proteomes" id="UP000610303">
    <property type="component" value="Unassembled WGS sequence"/>
</dbReference>
<dbReference type="InterPro" id="IPR011051">
    <property type="entry name" value="RmlC_Cupin_sf"/>
</dbReference>
<dbReference type="SUPFAM" id="SSF51182">
    <property type="entry name" value="RmlC-like cupins"/>
    <property type="match status" value="1"/>
</dbReference>
<sequence length="133" mass="14254">MSAEQRGTEQQGAEQQGAERLAPGALVDGPAVALEHEPVPAEQSVAGEPTTAYLPLDISAAGEIGIWEMSRGTMRDTEVDEVFVVLAGDATVEFVEPAREAIVLAPGSVVRLEAGMQTIWTVREPLRKVFIER</sequence>
<reference evidence="3" key="1">
    <citation type="journal article" date="2014" name="Int. J. Syst. Evol. Microbiol.">
        <title>Complete genome sequence of Corynebacterium casei LMG S-19264T (=DSM 44701T), isolated from a smear-ripened cheese.</title>
        <authorList>
            <consortium name="US DOE Joint Genome Institute (JGI-PGF)"/>
            <person name="Walter F."/>
            <person name="Albersmeier A."/>
            <person name="Kalinowski J."/>
            <person name="Ruckert C."/>
        </authorList>
    </citation>
    <scope>NUCLEOTIDE SEQUENCE</scope>
    <source>
        <strain evidence="3">JCM 3346</strain>
    </source>
</reference>
<proteinExistence type="predicted"/>
<organism evidence="3 4">
    <name type="scientific">Agromyces mediolanus</name>
    <name type="common">Corynebacterium mediolanum</name>
    <dbReference type="NCBI Taxonomy" id="41986"/>
    <lineage>
        <taxon>Bacteria</taxon>
        <taxon>Bacillati</taxon>
        <taxon>Actinomycetota</taxon>
        <taxon>Actinomycetes</taxon>
        <taxon>Micrococcales</taxon>
        <taxon>Microbacteriaceae</taxon>
        <taxon>Agromyces</taxon>
    </lineage>
</organism>
<dbReference type="InterPro" id="IPR008579">
    <property type="entry name" value="UGlyAH_Cupin_dom"/>
</dbReference>
<keyword evidence="4" id="KW-1185">Reference proteome</keyword>
<feature type="region of interest" description="Disordered" evidence="1">
    <location>
        <begin position="1"/>
        <end position="48"/>
    </location>
</feature>
<evidence type="ECO:0000256" key="1">
    <source>
        <dbReference type="SAM" id="MobiDB-lite"/>
    </source>
</evidence>
<evidence type="ECO:0000313" key="3">
    <source>
        <dbReference type="EMBL" id="GGR29849.1"/>
    </source>
</evidence>
<accession>A0A918FEI5</accession>
<feature type="domain" description="(S)-ureidoglycine aminohydrolase cupin" evidence="2">
    <location>
        <begin position="63"/>
        <end position="130"/>
    </location>
</feature>
<dbReference type="Gene3D" id="2.60.120.10">
    <property type="entry name" value="Jelly Rolls"/>
    <property type="match status" value="1"/>
</dbReference>